<dbReference type="PROSITE" id="PS00166">
    <property type="entry name" value="ENOYL_COA_HYDRATASE"/>
    <property type="match status" value="1"/>
</dbReference>
<dbReference type="FunFam" id="3.90.226.10:FF:000009">
    <property type="entry name" value="Carnitinyl-CoA dehydratase"/>
    <property type="match status" value="1"/>
</dbReference>
<evidence type="ECO:0000313" key="5">
    <source>
        <dbReference type="Proteomes" id="UP000531594"/>
    </source>
</evidence>
<dbReference type="FunFam" id="1.10.12.10:FF:000001">
    <property type="entry name" value="Probable enoyl-CoA hydratase, mitochondrial"/>
    <property type="match status" value="1"/>
</dbReference>
<dbReference type="GO" id="GO:0004300">
    <property type="term" value="F:enoyl-CoA hydratase activity"/>
    <property type="evidence" value="ECO:0007669"/>
    <property type="project" value="UniProtKB-EC"/>
</dbReference>
<proteinExistence type="inferred from homology"/>
<dbReference type="Gene3D" id="1.10.12.10">
    <property type="entry name" value="Lyase 2-enoyl-coa Hydratase, Chain A, domain 2"/>
    <property type="match status" value="1"/>
</dbReference>
<dbReference type="CDD" id="cd06558">
    <property type="entry name" value="crotonase-like"/>
    <property type="match status" value="1"/>
</dbReference>
<comment type="caution">
    <text evidence="4">The sequence shown here is derived from an EMBL/GenBank/DDBJ whole genome shotgun (WGS) entry which is preliminary data.</text>
</comment>
<dbReference type="EMBL" id="JACHGK010000002">
    <property type="protein sequence ID" value="MBB6444324.1"/>
    <property type="molecule type" value="Genomic_DNA"/>
</dbReference>
<accession>A0A7X0HP89</accession>
<dbReference type="InterPro" id="IPR001753">
    <property type="entry name" value="Enoyl-CoA_hydra/iso"/>
</dbReference>
<dbReference type="Proteomes" id="UP000531594">
    <property type="component" value="Unassembled WGS sequence"/>
</dbReference>
<comment type="similarity">
    <text evidence="1 3">Belongs to the enoyl-CoA hydratase/isomerase family.</text>
</comment>
<evidence type="ECO:0000256" key="1">
    <source>
        <dbReference type="ARBA" id="ARBA00005254"/>
    </source>
</evidence>
<dbReference type="GO" id="GO:0006635">
    <property type="term" value="P:fatty acid beta-oxidation"/>
    <property type="evidence" value="ECO:0007669"/>
    <property type="project" value="TreeGrafter"/>
</dbReference>
<dbReference type="Pfam" id="PF00378">
    <property type="entry name" value="ECH_1"/>
    <property type="match status" value="1"/>
</dbReference>
<dbReference type="SUPFAM" id="SSF52096">
    <property type="entry name" value="ClpP/crotonase"/>
    <property type="match status" value="1"/>
</dbReference>
<dbReference type="InterPro" id="IPR014748">
    <property type="entry name" value="Enoyl-CoA_hydra_C"/>
</dbReference>
<dbReference type="EC" id="4.2.1.17" evidence="4"/>
<dbReference type="Gene3D" id="3.90.226.10">
    <property type="entry name" value="2-enoyl-CoA Hydratase, Chain A, domain 1"/>
    <property type="match status" value="1"/>
</dbReference>
<dbReference type="PANTHER" id="PTHR11941">
    <property type="entry name" value="ENOYL-COA HYDRATASE-RELATED"/>
    <property type="match status" value="1"/>
</dbReference>
<evidence type="ECO:0000313" key="4">
    <source>
        <dbReference type="EMBL" id="MBB6444324.1"/>
    </source>
</evidence>
<dbReference type="PANTHER" id="PTHR11941:SF54">
    <property type="entry name" value="ENOYL-COA HYDRATASE, MITOCHONDRIAL"/>
    <property type="match status" value="1"/>
</dbReference>
<sequence length="259" mass="28201">MDYQYLVTEIENKVALVTINHDPGNKLNTQVYLELTRLMNELEANENVRAIVITGAGREAFVAGAEIEEMVDLDTVGMMNLTQITRVSFSRIENINKPVIAAVNGEARGGGLELALCADLRIASDNAQFSFPEINLGVIPGGGGTQRIQKLVGLGAAKELLYFGEPISAERAYQLNIVNKVVSQDKLLATAKEWAEKLAQKAPVAMRQMKLAVNTGSNVDLETALTIEATAYDGAFATQDRREGMSARLENRKPNYTGK</sequence>
<dbReference type="InterPro" id="IPR029045">
    <property type="entry name" value="ClpP/crotonase-like_dom_sf"/>
</dbReference>
<name>A0A7X0HP89_9BACI</name>
<dbReference type="InterPro" id="IPR018376">
    <property type="entry name" value="Enoyl-CoA_hyd/isom_CS"/>
</dbReference>
<keyword evidence="5" id="KW-1185">Reference proteome</keyword>
<dbReference type="AlphaFoldDB" id="A0A7X0HP89"/>
<organism evidence="4 5">
    <name type="scientific">Bacillus benzoevorans</name>
    <dbReference type="NCBI Taxonomy" id="1456"/>
    <lineage>
        <taxon>Bacteria</taxon>
        <taxon>Bacillati</taxon>
        <taxon>Bacillota</taxon>
        <taxon>Bacilli</taxon>
        <taxon>Bacillales</taxon>
        <taxon>Bacillaceae</taxon>
        <taxon>Bacillus</taxon>
    </lineage>
</organism>
<keyword evidence="2 4" id="KW-0456">Lyase</keyword>
<reference evidence="4 5" key="1">
    <citation type="submission" date="2020-08" db="EMBL/GenBank/DDBJ databases">
        <title>Genomic Encyclopedia of Type Strains, Phase IV (KMG-IV): sequencing the most valuable type-strain genomes for metagenomic binning, comparative biology and taxonomic classification.</title>
        <authorList>
            <person name="Goeker M."/>
        </authorList>
    </citation>
    <scope>NUCLEOTIDE SEQUENCE [LARGE SCALE GENOMIC DNA]</scope>
    <source>
        <strain evidence="4 5">DSM 5391</strain>
    </source>
</reference>
<dbReference type="RefSeq" id="WP_184523287.1">
    <property type="nucleotide sequence ID" value="NZ_JACHGK010000002.1"/>
</dbReference>
<protein>
    <submittedName>
        <fullName evidence="4">Enoyl-CoA hydratase</fullName>
        <ecNumber evidence="4">4.2.1.17</ecNumber>
    </submittedName>
</protein>
<evidence type="ECO:0000256" key="3">
    <source>
        <dbReference type="RuleBase" id="RU003707"/>
    </source>
</evidence>
<evidence type="ECO:0000256" key="2">
    <source>
        <dbReference type="ARBA" id="ARBA00023239"/>
    </source>
</evidence>
<gene>
    <name evidence="4" type="ORF">HNR53_000932</name>
</gene>